<dbReference type="InterPro" id="IPR057326">
    <property type="entry name" value="KR_dom"/>
</dbReference>
<dbReference type="InterPro" id="IPR020904">
    <property type="entry name" value="Sc_DH/Rdtase_CS"/>
</dbReference>
<dbReference type="PROSITE" id="PS00061">
    <property type="entry name" value="ADH_SHORT"/>
    <property type="match status" value="1"/>
</dbReference>
<keyword evidence="10" id="KW-0276">Fatty acid metabolism</keyword>
<gene>
    <name evidence="12" type="primary">fabG</name>
    <name evidence="12" type="ORF">H8699_00960</name>
</gene>
<keyword evidence="4 9" id="KW-0521">NADP</keyword>
<dbReference type="PRINTS" id="PR00080">
    <property type="entry name" value="SDRFAMILY"/>
</dbReference>
<keyword evidence="5 10" id="KW-0560">Oxidoreductase</keyword>
<evidence type="ECO:0000256" key="6">
    <source>
        <dbReference type="ARBA" id="ARBA00023221"/>
    </source>
</evidence>
<feature type="binding site" evidence="9">
    <location>
        <begin position="11"/>
        <end position="14"/>
    </location>
    <ligand>
        <name>NADP(+)</name>
        <dbReference type="ChEBI" id="CHEBI:58349"/>
    </ligand>
</feature>
<dbReference type="CDD" id="cd05333">
    <property type="entry name" value="BKR_SDR_c"/>
    <property type="match status" value="1"/>
</dbReference>
<dbReference type="NCBIfam" id="TIGR01830">
    <property type="entry name" value="3oxo_ACP_reduc"/>
    <property type="match status" value="1"/>
</dbReference>
<feature type="binding site" evidence="9">
    <location>
        <begin position="154"/>
        <end position="158"/>
    </location>
    <ligand>
        <name>NADP(+)</name>
        <dbReference type="ChEBI" id="CHEBI:58349"/>
    </ligand>
</feature>
<evidence type="ECO:0000256" key="5">
    <source>
        <dbReference type="ARBA" id="ARBA00023002"/>
    </source>
</evidence>
<evidence type="ECO:0000256" key="9">
    <source>
        <dbReference type="PIRSR" id="PIRSR611284-2"/>
    </source>
</evidence>
<protein>
    <recommendedName>
        <fullName evidence="3 10">3-oxoacyl-[acyl-carrier-protein] reductase</fullName>
        <ecNumber evidence="3 10">1.1.1.100</ecNumber>
    </recommendedName>
</protein>
<dbReference type="InterPro" id="IPR002347">
    <property type="entry name" value="SDR_fam"/>
</dbReference>
<evidence type="ECO:0000256" key="2">
    <source>
        <dbReference type="ARBA" id="ARBA00006484"/>
    </source>
</evidence>
<dbReference type="NCBIfam" id="NF009466">
    <property type="entry name" value="PRK12826.1-2"/>
    <property type="match status" value="1"/>
</dbReference>
<dbReference type="GO" id="GO:0004316">
    <property type="term" value="F:3-oxoacyl-[acyl-carrier-protein] reductase (NADPH) activity"/>
    <property type="evidence" value="ECO:0007669"/>
    <property type="project" value="UniProtKB-UniRule"/>
</dbReference>
<dbReference type="Pfam" id="PF13561">
    <property type="entry name" value="adh_short_C2"/>
    <property type="match status" value="1"/>
</dbReference>
<feature type="binding site" evidence="9">
    <location>
        <position position="89"/>
    </location>
    <ligand>
        <name>NADP(+)</name>
        <dbReference type="ChEBI" id="CHEBI:58349"/>
    </ligand>
</feature>
<comment type="catalytic activity">
    <reaction evidence="7 10">
        <text>a (3R)-hydroxyacyl-[ACP] + NADP(+) = a 3-oxoacyl-[ACP] + NADPH + H(+)</text>
        <dbReference type="Rhea" id="RHEA:17397"/>
        <dbReference type="Rhea" id="RHEA-COMP:9916"/>
        <dbReference type="Rhea" id="RHEA-COMP:9945"/>
        <dbReference type="ChEBI" id="CHEBI:15378"/>
        <dbReference type="ChEBI" id="CHEBI:57783"/>
        <dbReference type="ChEBI" id="CHEBI:58349"/>
        <dbReference type="ChEBI" id="CHEBI:78776"/>
        <dbReference type="ChEBI" id="CHEBI:78827"/>
        <dbReference type="EC" id="1.1.1.100"/>
    </reaction>
</comment>
<evidence type="ECO:0000256" key="8">
    <source>
        <dbReference type="PIRSR" id="PIRSR611284-1"/>
    </source>
</evidence>
<keyword evidence="6" id="KW-0753">Steroid metabolism</keyword>
<dbReference type="AlphaFoldDB" id="A0A926CXK3"/>
<dbReference type="RefSeq" id="WP_249284071.1">
    <property type="nucleotide sequence ID" value="NZ_JACRSO010000001.1"/>
</dbReference>
<evidence type="ECO:0000256" key="1">
    <source>
        <dbReference type="ARBA" id="ARBA00005194"/>
    </source>
</evidence>
<evidence type="ECO:0000256" key="7">
    <source>
        <dbReference type="ARBA" id="ARBA00048508"/>
    </source>
</evidence>
<comment type="pathway">
    <text evidence="1 10">Lipid metabolism; fatty acid biosynthesis.</text>
</comment>
<comment type="caution">
    <text evidence="12">The sequence shown here is derived from an EMBL/GenBank/DDBJ whole genome shotgun (WGS) entry which is preliminary data.</text>
</comment>
<dbReference type="PANTHER" id="PTHR42879:SF2">
    <property type="entry name" value="3-OXOACYL-[ACYL-CARRIER-PROTEIN] REDUCTASE FABG"/>
    <property type="match status" value="1"/>
</dbReference>
<feature type="active site" description="Proton acceptor" evidence="8">
    <location>
        <position position="154"/>
    </location>
</feature>
<evidence type="ECO:0000256" key="4">
    <source>
        <dbReference type="ARBA" id="ARBA00022857"/>
    </source>
</evidence>
<dbReference type="InterPro" id="IPR011284">
    <property type="entry name" value="3oxo_ACP_reduc"/>
</dbReference>
<dbReference type="InterPro" id="IPR050259">
    <property type="entry name" value="SDR"/>
</dbReference>
<dbReference type="EMBL" id="JACRSO010000001">
    <property type="protein sequence ID" value="MBC8528008.1"/>
    <property type="molecule type" value="Genomic_DNA"/>
</dbReference>
<keyword evidence="10" id="KW-0443">Lipid metabolism</keyword>
<organism evidence="12 13">
    <name type="scientific">Luoshenia tenuis</name>
    <dbReference type="NCBI Taxonomy" id="2763654"/>
    <lineage>
        <taxon>Bacteria</taxon>
        <taxon>Bacillati</taxon>
        <taxon>Bacillota</taxon>
        <taxon>Clostridia</taxon>
        <taxon>Christensenellales</taxon>
        <taxon>Christensenellaceae</taxon>
        <taxon>Luoshenia</taxon>
    </lineage>
</organism>
<dbReference type="Gene3D" id="3.40.50.720">
    <property type="entry name" value="NAD(P)-binding Rossmann-like Domain"/>
    <property type="match status" value="1"/>
</dbReference>
<dbReference type="NCBIfam" id="NF005559">
    <property type="entry name" value="PRK07231.1"/>
    <property type="match status" value="1"/>
</dbReference>
<keyword evidence="13" id="KW-1185">Reference proteome</keyword>
<comment type="similarity">
    <text evidence="2 10">Belongs to the short-chain dehydrogenases/reductases (SDR) family.</text>
</comment>
<dbReference type="InterPro" id="IPR036291">
    <property type="entry name" value="NAD(P)-bd_dom_sf"/>
</dbReference>
<feature type="domain" description="Ketoreductase" evidence="11">
    <location>
        <begin position="5"/>
        <end position="190"/>
    </location>
</feature>
<comment type="subunit">
    <text evidence="10">Homotetramer.</text>
</comment>
<evidence type="ECO:0000256" key="10">
    <source>
        <dbReference type="RuleBase" id="RU366074"/>
    </source>
</evidence>
<evidence type="ECO:0000313" key="12">
    <source>
        <dbReference type="EMBL" id="MBC8528008.1"/>
    </source>
</evidence>
<dbReference type="Proteomes" id="UP000654279">
    <property type="component" value="Unassembled WGS sequence"/>
</dbReference>
<dbReference type="PRINTS" id="PR00081">
    <property type="entry name" value="GDHRDH"/>
</dbReference>
<reference evidence="12" key="1">
    <citation type="submission" date="2020-08" db="EMBL/GenBank/DDBJ databases">
        <title>Genome public.</title>
        <authorList>
            <person name="Liu C."/>
            <person name="Sun Q."/>
        </authorList>
    </citation>
    <scope>NUCLEOTIDE SEQUENCE</scope>
    <source>
        <strain evidence="12">NSJ-44</strain>
    </source>
</reference>
<dbReference type="PANTHER" id="PTHR42879">
    <property type="entry name" value="3-OXOACYL-(ACYL-CARRIER-PROTEIN) REDUCTASE"/>
    <property type="match status" value="1"/>
</dbReference>
<dbReference type="SUPFAM" id="SSF51735">
    <property type="entry name" value="NAD(P)-binding Rossmann-fold domains"/>
    <property type="match status" value="1"/>
</dbReference>
<dbReference type="SMART" id="SM00822">
    <property type="entry name" value="PKS_KR"/>
    <property type="match status" value="1"/>
</dbReference>
<dbReference type="EC" id="1.1.1.100" evidence="3 10"/>
<dbReference type="GO" id="GO:0006633">
    <property type="term" value="P:fatty acid biosynthetic process"/>
    <property type="evidence" value="ECO:0007669"/>
    <property type="project" value="UniProtKB-KW"/>
</dbReference>
<evidence type="ECO:0000256" key="3">
    <source>
        <dbReference type="ARBA" id="ARBA00012948"/>
    </source>
</evidence>
<accession>A0A926CXK3</accession>
<name>A0A926CXK3_9FIRM</name>
<evidence type="ECO:0000313" key="13">
    <source>
        <dbReference type="Proteomes" id="UP000654279"/>
    </source>
</evidence>
<dbReference type="GO" id="GO:0051287">
    <property type="term" value="F:NAD binding"/>
    <property type="evidence" value="ECO:0007669"/>
    <property type="project" value="UniProtKB-UniRule"/>
</dbReference>
<comment type="function">
    <text evidence="10">Catalyzes the NADPH-dependent reduction of beta-ketoacyl-ACP substrates to beta-hydroxyacyl-ACP products, the first reductive step in the elongation cycle of fatty acid biosynthesis.</text>
</comment>
<dbReference type="GO" id="GO:0008202">
    <property type="term" value="P:steroid metabolic process"/>
    <property type="evidence" value="ECO:0007669"/>
    <property type="project" value="UniProtKB-KW"/>
</dbReference>
<keyword evidence="10" id="KW-0275">Fatty acid biosynthesis</keyword>
<sequence length="246" mass="25233">MLKGKVALVTGASRGIGRAIALELARSGADIAVIYAGNAQAAAATVADIAALGVRAKAYACDVADFDAVAETVKAVTADLGPVYVLVNNAGITRDKLTLQMKQEDFEKVIDVNLKGAFNFIRHTYSGFVRSRAGRIINITSVSGLMGNAGQANYAAAKAGLIGLTKSVARELAARGVTCNAVAPGFVQTDMTDQMPASAREALLGAIPMKRGGVPEDIANAVAFLASDATGYITGTVLQVDGGLNM</sequence>
<proteinExistence type="inferred from homology"/>
<dbReference type="FunFam" id="3.40.50.720:FF:000115">
    <property type="entry name" value="3-oxoacyl-[acyl-carrier-protein] reductase FabG"/>
    <property type="match status" value="1"/>
</dbReference>
<keyword evidence="10" id="KW-0444">Lipid biosynthesis</keyword>
<evidence type="ECO:0000259" key="11">
    <source>
        <dbReference type="SMART" id="SM00822"/>
    </source>
</evidence>